<dbReference type="Proteomes" id="UP000285159">
    <property type="component" value="Unassembled WGS sequence"/>
</dbReference>
<evidence type="ECO:0000313" key="2">
    <source>
        <dbReference type="Proteomes" id="UP000285159"/>
    </source>
</evidence>
<organism evidence="1 2">
    <name type="scientific">Bacteroides clarus</name>
    <dbReference type="NCBI Taxonomy" id="626929"/>
    <lineage>
        <taxon>Bacteria</taxon>
        <taxon>Pseudomonadati</taxon>
        <taxon>Bacteroidota</taxon>
        <taxon>Bacteroidia</taxon>
        <taxon>Bacteroidales</taxon>
        <taxon>Bacteroidaceae</taxon>
        <taxon>Bacteroides</taxon>
    </lineage>
</organism>
<protein>
    <submittedName>
        <fullName evidence="1">Uncharacterized protein</fullName>
    </submittedName>
</protein>
<dbReference type="EMBL" id="QRWP01000005">
    <property type="protein sequence ID" value="RGT33625.1"/>
    <property type="molecule type" value="Genomic_DNA"/>
</dbReference>
<dbReference type="AlphaFoldDB" id="A0A412N515"/>
<comment type="caution">
    <text evidence="1">The sequence shown here is derived from an EMBL/GenBank/DDBJ whole genome shotgun (WGS) entry which is preliminary data.</text>
</comment>
<gene>
    <name evidence="1" type="ORF">DWX38_07470</name>
</gene>
<evidence type="ECO:0000313" key="1">
    <source>
        <dbReference type="EMBL" id="RGT33625.1"/>
    </source>
</evidence>
<dbReference type="RefSeq" id="WP_118467716.1">
    <property type="nucleotide sequence ID" value="NZ_QRWP01000005.1"/>
</dbReference>
<name>A0A412N515_9BACE</name>
<accession>A0A412N515</accession>
<sequence>MSKIEEAFRGLGRTEKVKFISQNIDYANADAVAKYISAYLFDVLEDVGNNEYIAMYLRGKGYEVTKQK</sequence>
<reference evidence="1 2" key="1">
    <citation type="submission" date="2018-08" db="EMBL/GenBank/DDBJ databases">
        <title>A genome reference for cultivated species of the human gut microbiota.</title>
        <authorList>
            <person name="Zou Y."/>
            <person name="Xue W."/>
            <person name="Luo G."/>
        </authorList>
    </citation>
    <scope>NUCLEOTIDE SEQUENCE [LARGE SCALE GENOMIC DNA]</scope>
    <source>
        <strain evidence="1 2">AF19-1AC</strain>
    </source>
</reference>
<proteinExistence type="predicted"/>